<reference evidence="5" key="1">
    <citation type="submission" date="2018-05" db="EMBL/GenBank/DDBJ databases">
        <authorList>
            <person name="Lanie J.A."/>
            <person name="Ng W.-L."/>
            <person name="Kazmierczak K.M."/>
            <person name="Andrzejewski T.M."/>
            <person name="Davidsen T.M."/>
            <person name="Wayne K.J."/>
            <person name="Tettelin H."/>
            <person name="Glass J.I."/>
            <person name="Rusch D."/>
            <person name="Podicherti R."/>
            <person name="Tsui H.-C.T."/>
            <person name="Winkler M.E."/>
        </authorList>
    </citation>
    <scope>NUCLEOTIDE SEQUENCE</scope>
</reference>
<evidence type="ECO:0000256" key="1">
    <source>
        <dbReference type="ARBA" id="ARBA00001964"/>
    </source>
</evidence>
<dbReference type="Pfam" id="PF00456">
    <property type="entry name" value="Transketolase_N"/>
    <property type="match status" value="1"/>
</dbReference>
<organism evidence="5">
    <name type="scientific">marine metagenome</name>
    <dbReference type="NCBI Taxonomy" id="408172"/>
    <lineage>
        <taxon>unclassified sequences</taxon>
        <taxon>metagenomes</taxon>
        <taxon>ecological metagenomes</taxon>
    </lineage>
</organism>
<evidence type="ECO:0000256" key="2">
    <source>
        <dbReference type="ARBA" id="ARBA00007131"/>
    </source>
</evidence>
<name>A0A381T5A8_9ZZZZ</name>
<dbReference type="PANTHER" id="PTHR47514">
    <property type="entry name" value="TRANSKETOLASE N-TERMINAL SECTION-RELATED"/>
    <property type="match status" value="1"/>
</dbReference>
<evidence type="ECO:0000256" key="3">
    <source>
        <dbReference type="ARBA" id="ARBA00023052"/>
    </source>
</evidence>
<dbReference type="PANTHER" id="PTHR47514:SF1">
    <property type="entry name" value="TRANSKETOLASE N-TERMINAL SECTION-RELATED"/>
    <property type="match status" value="1"/>
</dbReference>
<dbReference type="CDD" id="cd02012">
    <property type="entry name" value="TPP_TK"/>
    <property type="match status" value="1"/>
</dbReference>
<dbReference type="InterPro" id="IPR029061">
    <property type="entry name" value="THDP-binding"/>
</dbReference>
<evidence type="ECO:0000313" key="5">
    <source>
        <dbReference type="EMBL" id="SVA09857.1"/>
    </source>
</evidence>
<evidence type="ECO:0000259" key="4">
    <source>
        <dbReference type="Pfam" id="PF00456"/>
    </source>
</evidence>
<comment type="cofactor">
    <cofactor evidence="1">
        <name>thiamine diphosphate</name>
        <dbReference type="ChEBI" id="CHEBI:58937"/>
    </cofactor>
</comment>
<dbReference type="EMBL" id="UINC01003860">
    <property type="protein sequence ID" value="SVA09857.1"/>
    <property type="molecule type" value="Genomic_DNA"/>
</dbReference>
<dbReference type="SUPFAM" id="SSF52518">
    <property type="entry name" value="Thiamin diphosphate-binding fold (THDP-binding)"/>
    <property type="match status" value="1"/>
</dbReference>
<gene>
    <name evidence="5" type="ORF">METZ01_LOCUS62711</name>
</gene>
<feature type="domain" description="Transketolase N-terminal" evidence="4">
    <location>
        <begin position="22"/>
        <end position="272"/>
    </location>
</feature>
<protein>
    <recommendedName>
        <fullName evidence="4">Transketolase N-terminal domain-containing protein</fullName>
    </recommendedName>
</protein>
<proteinExistence type="inferred from homology"/>
<accession>A0A381T5A8</accession>
<dbReference type="AlphaFoldDB" id="A0A381T5A8"/>
<dbReference type="Gene3D" id="3.40.50.970">
    <property type="match status" value="1"/>
</dbReference>
<dbReference type="InterPro" id="IPR005474">
    <property type="entry name" value="Transketolase_N"/>
</dbReference>
<sequence length="280" mass="30575">MHVNKGTGGMGLDVSQLQELSRKCRLSIVEMVHEAGAGHPGGSLSAIDLIVGLYGTRLRIDPKNPDWNDRDRFIMSKGHASPAMYSILHQVGYLDHDDLMGFRTLGSVCQGHIDMKWTDGVDFSAGSLGMGLSFGLGCALAARMDGSVREIWVMLGDGEMQEGQVWEAAMAANYHSVGNLKVMIDRNRIQNDDFLEVQMEVGDIAAKLLSFGWVVREIDGHSMPEIVDALKWAAEINDGPCAIVAHTVKGKGVSFMENNPSFHGKAPTDDEFVIAMEELR</sequence>
<comment type="similarity">
    <text evidence="2">Belongs to the transketolase family.</text>
</comment>
<keyword evidence="3" id="KW-0786">Thiamine pyrophosphate</keyword>